<dbReference type="InterPro" id="IPR006121">
    <property type="entry name" value="HMA_dom"/>
</dbReference>
<dbReference type="Gene3D" id="3.40.1110.10">
    <property type="entry name" value="Calcium-transporting ATPase, cytoplasmic domain N"/>
    <property type="match status" value="1"/>
</dbReference>
<dbReference type="InterPro" id="IPR001757">
    <property type="entry name" value="P_typ_ATPase"/>
</dbReference>
<feature type="domain" description="HMA" evidence="18">
    <location>
        <begin position="91"/>
        <end position="156"/>
    </location>
</feature>
<dbReference type="Proteomes" id="UP001064933">
    <property type="component" value="Chromosome"/>
</dbReference>
<dbReference type="EMBL" id="CP104562">
    <property type="protein sequence ID" value="UXH77844.1"/>
    <property type="molecule type" value="Genomic_DNA"/>
</dbReference>
<dbReference type="RefSeq" id="WP_261757599.1">
    <property type="nucleotide sequence ID" value="NZ_CP104562.2"/>
</dbReference>
<name>A0ABY6AZK5_9BURK</name>
<evidence type="ECO:0000256" key="13">
    <source>
        <dbReference type="ARBA" id="ARBA00023008"/>
    </source>
</evidence>
<keyword evidence="4 16" id="KW-0812">Transmembrane</keyword>
<evidence type="ECO:0000259" key="18">
    <source>
        <dbReference type="PROSITE" id="PS50846"/>
    </source>
</evidence>
<dbReference type="InterPro" id="IPR036412">
    <property type="entry name" value="HAD-like_sf"/>
</dbReference>
<feature type="transmembrane region" description="Helical" evidence="16">
    <location>
        <begin position="229"/>
        <end position="247"/>
    </location>
</feature>
<feature type="compositionally biased region" description="Basic and acidic residues" evidence="17">
    <location>
        <begin position="160"/>
        <end position="173"/>
    </location>
</feature>
<keyword evidence="13" id="KW-0186">Copper</keyword>
<reference evidence="19" key="1">
    <citation type="submission" date="2022-10" db="EMBL/GenBank/DDBJ databases">
        <title>Characterization and whole genome sequencing of a new Roseateles species, isolated from fresh water.</title>
        <authorList>
            <person name="Guliayeva D.Y."/>
            <person name="Akhremchuk A.E."/>
            <person name="Sikolenko M.A."/>
            <person name="Valentovich L.N."/>
            <person name="Sidarenka A.V."/>
        </authorList>
    </citation>
    <scope>NUCLEOTIDE SEQUENCE</scope>
    <source>
        <strain evidence="19">BIM B-1768</strain>
    </source>
</reference>
<feature type="transmembrane region" description="Helical" evidence="16">
    <location>
        <begin position="442"/>
        <end position="464"/>
    </location>
</feature>
<dbReference type="PROSITE" id="PS00154">
    <property type="entry name" value="ATPASE_E1_E2"/>
    <property type="match status" value="1"/>
</dbReference>
<keyword evidence="8" id="KW-0187">Copper transport</keyword>
<dbReference type="PRINTS" id="PR00119">
    <property type="entry name" value="CATATPASE"/>
</dbReference>
<evidence type="ECO:0000256" key="4">
    <source>
        <dbReference type="ARBA" id="ARBA00022692"/>
    </source>
</evidence>
<feature type="region of interest" description="Disordered" evidence="17">
    <location>
        <begin position="1"/>
        <end position="23"/>
    </location>
</feature>
<evidence type="ECO:0000256" key="16">
    <source>
        <dbReference type="RuleBase" id="RU362081"/>
    </source>
</evidence>
<dbReference type="InterPro" id="IPR023299">
    <property type="entry name" value="ATPase_P-typ_cyto_dom_N"/>
</dbReference>
<keyword evidence="3" id="KW-0813">Transport</keyword>
<feature type="domain" description="HMA" evidence="18">
    <location>
        <begin position="24"/>
        <end position="89"/>
    </location>
</feature>
<dbReference type="InterPro" id="IPR023214">
    <property type="entry name" value="HAD_sf"/>
</dbReference>
<proteinExistence type="inferred from homology"/>
<keyword evidence="6" id="KW-0677">Repeat</keyword>
<dbReference type="SFLD" id="SFLDG00002">
    <property type="entry name" value="C1.7:_P-type_atpase_like"/>
    <property type="match status" value="1"/>
</dbReference>
<dbReference type="InterPro" id="IPR018303">
    <property type="entry name" value="ATPase_P-typ_P_site"/>
</dbReference>
<dbReference type="SFLD" id="SFLDF00027">
    <property type="entry name" value="p-type_atpase"/>
    <property type="match status" value="1"/>
</dbReference>
<dbReference type="NCBIfam" id="TIGR00003">
    <property type="entry name" value="copper ion binding protein"/>
    <property type="match status" value="2"/>
</dbReference>
<evidence type="ECO:0000256" key="2">
    <source>
        <dbReference type="ARBA" id="ARBA00006024"/>
    </source>
</evidence>
<keyword evidence="14" id="KW-0406">Ion transport</keyword>
<dbReference type="InterPro" id="IPR027256">
    <property type="entry name" value="P-typ_ATPase_IB"/>
</dbReference>
<evidence type="ECO:0000256" key="6">
    <source>
        <dbReference type="ARBA" id="ARBA00022737"/>
    </source>
</evidence>
<dbReference type="SUPFAM" id="SSF81653">
    <property type="entry name" value="Calcium ATPase, transduction domain A"/>
    <property type="match status" value="1"/>
</dbReference>
<dbReference type="SFLD" id="SFLDS00003">
    <property type="entry name" value="Haloacid_Dehalogenase"/>
    <property type="match status" value="1"/>
</dbReference>
<dbReference type="PANTHER" id="PTHR43520">
    <property type="entry name" value="ATP7, ISOFORM B"/>
    <property type="match status" value="1"/>
</dbReference>
<dbReference type="CDD" id="cd02094">
    <property type="entry name" value="P-type_ATPase_Cu-like"/>
    <property type="match status" value="1"/>
</dbReference>
<evidence type="ECO:0000256" key="9">
    <source>
        <dbReference type="ARBA" id="ARBA00022840"/>
    </source>
</evidence>
<dbReference type="NCBIfam" id="TIGR01525">
    <property type="entry name" value="ATPase-IB_hvy"/>
    <property type="match status" value="1"/>
</dbReference>
<evidence type="ECO:0000256" key="12">
    <source>
        <dbReference type="ARBA" id="ARBA00022989"/>
    </source>
</evidence>
<feature type="transmembrane region" description="Helical" evidence="16">
    <location>
        <begin position="814"/>
        <end position="834"/>
    </location>
</feature>
<evidence type="ECO:0000256" key="15">
    <source>
        <dbReference type="ARBA" id="ARBA00023136"/>
    </source>
</evidence>
<dbReference type="InterPro" id="IPR059000">
    <property type="entry name" value="ATPase_P-type_domA"/>
</dbReference>
<dbReference type="PRINTS" id="PR00943">
    <property type="entry name" value="CUATPASE"/>
</dbReference>
<feature type="region of interest" description="Disordered" evidence="17">
    <location>
        <begin position="160"/>
        <end position="193"/>
    </location>
</feature>
<evidence type="ECO:0000256" key="3">
    <source>
        <dbReference type="ARBA" id="ARBA00022448"/>
    </source>
</evidence>
<feature type="transmembrane region" description="Helical" evidence="16">
    <location>
        <begin position="476"/>
        <end position="503"/>
    </location>
</feature>
<evidence type="ECO:0000256" key="8">
    <source>
        <dbReference type="ARBA" id="ARBA00022796"/>
    </source>
</evidence>
<keyword evidence="7 16" id="KW-0547">Nucleotide-binding</keyword>
<evidence type="ECO:0000313" key="19">
    <source>
        <dbReference type="EMBL" id="UXH77844.1"/>
    </source>
</evidence>
<feature type="transmembrane region" description="Helical" evidence="16">
    <location>
        <begin position="289"/>
        <end position="308"/>
    </location>
</feature>
<dbReference type="Pfam" id="PF00122">
    <property type="entry name" value="E1-E2_ATPase"/>
    <property type="match status" value="1"/>
</dbReference>
<keyword evidence="16" id="KW-1003">Cell membrane</keyword>
<feature type="transmembrane region" description="Helical" evidence="16">
    <location>
        <begin position="791"/>
        <end position="808"/>
    </location>
</feature>
<evidence type="ECO:0000256" key="17">
    <source>
        <dbReference type="SAM" id="MobiDB-lite"/>
    </source>
</evidence>
<evidence type="ECO:0000256" key="10">
    <source>
        <dbReference type="ARBA" id="ARBA00022842"/>
    </source>
</evidence>
<dbReference type="InterPro" id="IPR036163">
    <property type="entry name" value="HMA_dom_sf"/>
</dbReference>
<dbReference type="PROSITE" id="PS01047">
    <property type="entry name" value="HMA_1"/>
    <property type="match status" value="2"/>
</dbReference>
<protein>
    <submittedName>
        <fullName evidence="19">Heavy metal translocating P-type ATPase</fullName>
    </submittedName>
</protein>
<keyword evidence="11" id="KW-1278">Translocase</keyword>
<keyword evidence="20" id="KW-1185">Reference proteome</keyword>
<dbReference type="SUPFAM" id="SSF81665">
    <property type="entry name" value="Calcium ATPase, transmembrane domain M"/>
    <property type="match status" value="1"/>
</dbReference>
<dbReference type="PROSITE" id="PS50846">
    <property type="entry name" value="HMA_2"/>
    <property type="match status" value="2"/>
</dbReference>
<dbReference type="InterPro" id="IPR008250">
    <property type="entry name" value="ATPase_P-typ_transduc_dom_A_sf"/>
</dbReference>
<sequence>MKPELASPVPLTTAPTTPASGSALDWQLPIEGMTCASCVGRIEKRLRALPGVLSADVNLATEQATVRTDATLGLSALKATVERAGYRVPTTTHRLAVSGMTCASCVNRVERALRKVSGVEEATVNLATETASVRTLAGVDPAALIASVVKAGYEARFAHDDGDGDGDGTRNSDTDAAGAPSATDGRSASVKRPWSAGGGPVLVAALLSAPLALPMLGLLIGRHWMLDGWLQWALATPVQFWLGARFYRAGWSALKDGSGNMDLLVALGTSAAYGLSVQELWRHGPMSHGLYFESAAVVITLVLLGKFLEARAKRQTLSALFALKELRPETARVRRDGVDLDLPVAQLRLRDLLVVRPGERIPADGRVQDGASQVDESLISGESLPVEKRVGDAVIGGAVNGEGLLLVAVTALGAESTLSRIVRMVESAQAGKAPIQRTVDRVSAVFVPAVLAIAAITLVGWGLWDGDWERAVIHAVAVLVIACPCALGLATPAAIMVGTGVAARRGLLIKDAQALEQARRVDHVVFDKTGTLTEGKARLLALHPAAGVEAADALACAAALQQGSEHPLARAVRDEAAQRGLPAATATSLTAVPGRGVTGEWGGRLLQLGSARWMQAQGVDLAVNEGALSAAAEAALRHGQTLSWLVERRDGHLVPLALLTFGDRIKETAAEAIRQLQAMGVRTLMLSGDNAGAAAAVGAQLGLDEVRGELLPQDKARIVTELRQTGARVAMVGDGINDAPALAAADVGMAMGGGTDVAMETAGITLMRGDPRLVAQAIGLSRATVAKIHQNLFWAFIYNLLGLPLAAMGLLSPVIAGAAMALSSVSVLGNALLLRRWKGVR</sequence>
<dbReference type="NCBIfam" id="TIGR01494">
    <property type="entry name" value="ATPase_P-type"/>
    <property type="match status" value="2"/>
</dbReference>
<dbReference type="InterPro" id="IPR017969">
    <property type="entry name" value="Heavy-metal-associated_CS"/>
</dbReference>
<dbReference type="Pfam" id="PF00403">
    <property type="entry name" value="HMA"/>
    <property type="match status" value="2"/>
</dbReference>
<organism evidence="19 20">
    <name type="scientific">Roseateles amylovorans</name>
    <dbReference type="NCBI Taxonomy" id="2978473"/>
    <lineage>
        <taxon>Bacteria</taxon>
        <taxon>Pseudomonadati</taxon>
        <taxon>Pseudomonadota</taxon>
        <taxon>Betaproteobacteria</taxon>
        <taxon>Burkholderiales</taxon>
        <taxon>Sphaerotilaceae</taxon>
        <taxon>Roseateles</taxon>
    </lineage>
</organism>
<keyword evidence="12 16" id="KW-1133">Transmembrane helix</keyword>
<dbReference type="InterPro" id="IPR023298">
    <property type="entry name" value="ATPase_P-typ_TM_dom_sf"/>
</dbReference>
<evidence type="ECO:0000256" key="1">
    <source>
        <dbReference type="ARBA" id="ARBA00004127"/>
    </source>
</evidence>
<keyword evidence="9 16" id="KW-0067">ATP-binding</keyword>
<dbReference type="PRINTS" id="PR00942">
    <property type="entry name" value="CUATPASEI"/>
</dbReference>
<dbReference type="CDD" id="cd00371">
    <property type="entry name" value="HMA"/>
    <property type="match status" value="2"/>
</dbReference>
<evidence type="ECO:0000256" key="7">
    <source>
        <dbReference type="ARBA" id="ARBA00022741"/>
    </source>
</evidence>
<comment type="similarity">
    <text evidence="2 16">Belongs to the cation transport ATPase (P-type) (TC 3.A.3) family. Type IB subfamily.</text>
</comment>
<dbReference type="Gene3D" id="3.30.70.100">
    <property type="match status" value="2"/>
</dbReference>
<gene>
    <name evidence="19" type="ORF">N4261_23195</name>
</gene>
<evidence type="ECO:0000256" key="11">
    <source>
        <dbReference type="ARBA" id="ARBA00022967"/>
    </source>
</evidence>
<feature type="transmembrane region" description="Helical" evidence="16">
    <location>
        <begin position="201"/>
        <end position="223"/>
    </location>
</feature>
<dbReference type="PANTHER" id="PTHR43520:SF8">
    <property type="entry name" value="P-TYPE CU(+) TRANSPORTER"/>
    <property type="match status" value="1"/>
</dbReference>
<evidence type="ECO:0000256" key="14">
    <source>
        <dbReference type="ARBA" id="ARBA00023065"/>
    </source>
</evidence>
<dbReference type="SUPFAM" id="SSF55008">
    <property type="entry name" value="HMA, heavy metal-associated domain"/>
    <property type="match status" value="2"/>
</dbReference>
<dbReference type="InterPro" id="IPR006122">
    <property type="entry name" value="HMA_Cu_ion-bd"/>
</dbReference>
<dbReference type="NCBIfam" id="TIGR01511">
    <property type="entry name" value="ATPase-IB1_Cu"/>
    <property type="match status" value="1"/>
</dbReference>
<accession>A0ABY6AZK5</accession>
<dbReference type="Gene3D" id="3.40.50.1000">
    <property type="entry name" value="HAD superfamily/HAD-like"/>
    <property type="match status" value="1"/>
</dbReference>
<keyword evidence="15 16" id="KW-0472">Membrane</keyword>
<dbReference type="Gene3D" id="2.70.150.10">
    <property type="entry name" value="Calcium-transporting ATPase, cytoplasmic transduction domain A"/>
    <property type="match status" value="1"/>
</dbReference>
<evidence type="ECO:0000313" key="20">
    <source>
        <dbReference type="Proteomes" id="UP001064933"/>
    </source>
</evidence>
<dbReference type="PROSITE" id="PS01229">
    <property type="entry name" value="COF_2"/>
    <property type="match status" value="1"/>
</dbReference>
<dbReference type="InterPro" id="IPR044492">
    <property type="entry name" value="P_typ_ATPase_HD_dom"/>
</dbReference>
<evidence type="ECO:0000256" key="5">
    <source>
        <dbReference type="ARBA" id="ARBA00022723"/>
    </source>
</evidence>
<keyword evidence="10" id="KW-0460">Magnesium</keyword>
<dbReference type="SUPFAM" id="SSF56784">
    <property type="entry name" value="HAD-like"/>
    <property type="match status" value="1"/>
</dbReference>
<dbReference type="Pfam" id="PF00702">
    <property type="entry name" value="Hydrolase"/>
    <property type="match status" value="1"/>
</dbReference>
<comment type="subcellular location">
    <subcellularLocation>
        <location evidence="16">Cell membrane</location>
    </subcellularLocation>
    <subcellularLocation>
        <location evidence="1">Endomembrane system</location>
        <topology evidence="1">Multi-pass membrane protein</topology>
    </subcellularLocation>
</comment>
<keyword evidence="5 16" id="KW-0479">Metal-binding</keyword>